<reference evidence="1 2" key="1">
    <citation type="submission" date="2017-09" db="EMBL/GenBank/DDBJ databases">
        <title>Bacterial strain isolated from the female urinary microbiota.</title>
        <authorList>
            <person name="Thomas-White K."/>
            <person name="Kumar N."/>
            <person name="Forster S."/>
            <person name="Putonti C."/>
            <person name="Lawley T."/>
            <person name="Wolfe A.J."/>
        </authorList>
    </citation>
    <scope>NUCLEOTIDE SEQUENCE [LARGE SCALE GENOMIC DNA]</scope>
    <source>
        <strain evidence="1 2">UMB0680</strain>
    </source>
</reference>
<organism evidence="1 2">
    <name type="scientific">Brevibacterium luteolum</name>
    <dbReference type="NCBI Taxonomy" id="199591"/>
    <lineage>
        <taxon>Bacteria</taxon>
        <taxon>Bacillati</taxon>
        <taxon>Actinomycetota</taxon>
        <taxon>Actinomycetes</taxon>
        <taxon>Micrococcales</taxon>
        <taxon>Brevibacteriaceae</taxon>
        <taxon>Brevibacterium</taxon>
    </lineage>
</organism>
<sequence length="91" mass="10395">MTTFSASGIRAALDLDTLSLEQLHRLQDSCARSIAYRVAADEPALPDDVSVYREASIEIEARIRELHRWADQLRDEELRERNGTVTDRPQL</sequence>
<name>A0A2N6PIK4_9MICO</name>
<evidence type="ECO:0000313" key="2">
    <source>
        <dbReference type="Proteomes" id="UP000235703"/>
    </source>
</evidence>
<dbReference type="Proteomes" id="UP000235703">
    <property type="component" value="Unassembled WGS sequence"/>
</dbReference>
<comment type="caution">
    <text evidence="1">The sequence shown here is derived from an EMBL/GenBank/DDBJ whole genome shotgun (WGS) entry which is preliminary data.</text>
</comment>
<dbReference type="AlphaFoldDB" id="A0A2N6PIK4"/>
<evidence type="ECO:0000313" key="1">
    <source>
        <dbReference type="EMBL" id="PMB98521.1"/>
    </source>
</evidence>
<dbReference type="RefSeq" id="WP_102161070.1">
    <property type="nucleotide sequence ID" value="NZ_PNFZ01000002.1"/>
</dbReference>
<protein>
    <submittedName>
        <fullName evidence="1">Uncharacterized protein</fullName>
    </submittedName>
</protein>
<accession>A0A2N6PIK4</accession>
<gene>
    <name evidence="1" type="ORF">CJ198_04045</name>
</gene>
<keyword evidence="2" id="KW-1185">Reference proteome</keyword>
<proteinExistence type="predicted"/>
<dbReference type="EMBL" id="PNFZ01000002">
    <property type="protein sequence ID" value="PMB98521.1"/>
    <property type="molecule type" value="Genomic_DNA"/>
</dbReference>